<proteinExistence type="predicted"/>
<dbReference type="EMBL" id="ML120611">
    <property type="protein sequence ID" value="RPA89134.1"/>
    <property type="molecule type" value="Genomic_DNA"/>
</dbReference>
<gene>
    <name evidence="4" type="ORF">L873DRAFT_1839327</name>
</gene>
<evidence type="ECO:0000259" key="3">
    <source>
        <dbReference type="Pfam" id="PF13359"/>
    </source>
</evidence>
<dbReference type="STRING" id="1336337.A0A3N4J5J0"/>
<keyword evidence="5" id="KW-1185">Reference proteome</keyword>
<evidence type="ECO:0000313" key="5">
    <source>
        <dbReference type="Proteomes" id="UP000276215"/>
    </source>
</evidence>
<dbReference type="GO" id="GO:0046872">
    <property type="term" value="F:metal ion binding"/>
    <property type="evidence" value="ECO:0007669"/>
    <property type="project" value="UniProtKB-KW"/>
</dbReference>
<comment type="cofactor">
    <cofactor evidence="1">
        <name>a divalent metal cation</name>
        <dbReference type="ChEBI" id="CHEBI:60240"/>
    </cofactor>
</comment>
<reference evidence="4 5" key="1">
    <citation type="journal article" date="2018" name="Nat. Ecol. Evol.">
        <title>Pezizomycetes genomes reveal the molecular basis of ectomycorrhizal truffle lifestyle.</title>
        <authorList>
            <person name="Murat C."/>
            <person name="Payen T."/>
            <person name="Noel B."/>
            <person name="Kuo A."/>
            <person name="Morin E."/>
            <person name="Chen J."/>
            <person name="Kohler A."/>
            <person name="Krizsan K."/>
            <person name="Balestrini R."/>
            <person name="Da Silva C."/>
            <person name="Montanini B."/>
            <person name="Hainaut M."/>
            <person name="Levati E."/>
            <person name="Barry K.W."/>
            <person name="Belfiori B."/>
            <person name="Cichocki N."/>
            <person name="Clum A."/>
            <person name="Dockter R.B."/>
            <person name="Fauchery L."/>
            <person name="Guy J."/>
            <person name="Iotti M."/>
            <person name="Le Tacon F."/>
            <person name="Lindquist E.A."/>
            <person name="Lipzen A."/>
            <person name="Malagnac F."/>
            <person name="Mello A."/>
            <person name="Molinier V."/>
            <person name="Miyauchi S."/>
            <person name="Poulain J."/>
            <person name="Riccioni C."/>
            <person name="Rubini A."/>
            <person name="Sitrit Y."/>
            <person name="Splivallo R."/>
            <person name="Traeger S."/>
            <person name="Wang M."/>
            <person name="Zifcakova L."/>
            <person name="Wipf D."/>
            <person name="Zambonelli A."/>
            <person name="Paolocci F."/>
            <person name="Nowrousian M."/>
            <person name="Ottonello S."/>
            <person name="Baldrian P."/>
            <person name="Spatafora J.W."/>
            <person name="Henrissat B."/>
            <person name="Nagy L.G."/>
            <person name="Aury J.M."/>
            <person name="Wincker P."/>
            <person name="Grigoriev I.V."/>
            <person name="Bonfante P."/>
            <person name="Martin F.M."/>
        </authorList>
    </citation>
    <scope>NUCLEOTIDE SEQUENCE [LARGE SCALE GENOMIC DNA]</scope>
    <source>
        <strain evidence="4 5">120613-1</strain>
    </source>
</reference>
<accession>A0A3N4J5J0</accession>
<keyword evidence="2" id="KW-0479">Metal-binding</keyword>
<feature type="domain" description="DDE Tnp4" evidence="3">
    <location>
        <begin position="73"/>
        <end position="167"/>
    </location>
</feature>
<sequence>MMMHIFQWSCTWLCIVFNDVLAYIIKRFGDLLFWDRNRLTRETIEGYTAAIEHKGGIKEVWGFINGTMRAICCPDENQEIYYSGYKKCHAVKYQALSTPDSLIIHLARPYTGQERKLQELQLVDDPDLVKRFHIYGDPAYSLSYGIIFNTHMSSLHISVEYEFARLMMLCRYNGFKMVLKIGLSPVAAYFMVSVLFCNIHSCFHGNQTSKKFHCNPPSVHSYLAAA</sequence>
<dbReference type="InterPro" id="IPR027806">
    <property type="entry name" value="HARBI1_dom"/>
</dbReference>
<dbReference type="Pfam" id="PF13359">
    <property type="entry name" value="DDE_Tnp_4"/>
    <property type="match status" value="1"/>
</dbReference>
<organism evidence="4 5">
    <name type="scientific">Choiromyces venosus 120613-1</name>
    <dbReference type="NCBI Taxonomy" id="1336337"/>
    <lineage>
        <taxon>Eukaryota</taxon>
        <taxon>Fungi</taxon>
        <taxon>Dikarya</taxon>
        <taxon>Ascomycota</taxon>
        <taxon>Pezizomycotina</taxon>
        <taxon>Pezizomycetes</taxon>
        <taxon>Pezizales</taxon>
        <taxon>Tuberaceae</taxon>
        <taxon>Choiromyces</taxon>
    </lineage>
</organism>
<dbReference type="AlphaFoldDB" id="A0A3N4J5J0"/>
<dbReference type="Proteomes" id="UP000276215">
    <property type="component" value="Unassembled WGS sequence"/>
</dbReference>
<evidence type="ECO:0000313" key="4">
    <source>
        <dbReference type="EMBL" id="RPA89134.1"/>
    </source>
</evidence>
<evidence type="ECO:0000256" key="2">
    <source>
        <dbReference type="ARBA" id="ARBA00022723"/>
    </source>
</evidence>
<dbReference type="OrthoDB" id="4035904at2759"/>
<protein>
    <recommendedName>
        <fullName evidence="3">DDE Tnp4 domain-containing protein</fullName>
    </recommendedName>
</protein>
<evidence type="ECO:0000256" key="1">
    <source>
        <dbReference type="ARBA" id="ARBA00001968"/>
    </source>
</evidence>
<name>A0A3N4J5J0_9PEZI</name>